<reference evidence="2" key="1">
    <citation type="submission" date="2022-08" db="EMBL/GenBank/DDBJ databases">
        <title>Genome analysis of Corynebacteriales strain.</title>
        <authorList>
            <person name="Lee S.D."/>
        </authorList>
    </citation>
    <scope>NUCLEOTIDE SEQUENCE</scope>
    <source>
        <strain evidence="2">D3-21</strain>
    </source>
</reference>
<feature type="region of interest" description="Disordered" evidence="1">
    <location>
        <begin position="100"/>
        <end position="126"/>
    </location>
</feature>
<dbReference type="Proteomes" id="UP001152755">
    <property type="component" value="Unassembled WGS sequence"/>
</dbReference>
<sequence>MEVVVVVVVVGFGYWCVAGRYLVLRSIAPPGVLTQLSEPRMVFPNRSNAGTQVRGEVMFRQLICGLHEPFSERSQSSAKCCPDQVLRVRAQVFGPCRDRHSVKQTTGDQIDTGANASTAAGEHPRNGRWVRRNALSRKPSGCGDDRPVRLAFEVRRAQVRRHGERSRRVYPHHCRDRDQINVQAGRAGQDILGGYAMDRDSVWC</sequence>
<evidence type="ECO:0000256" key="1">
    <source>
        <dbReference type="SAM" id="MobiDB-lite"/>
    </source>
</evidence>
<evidence type="ECO:0000313" key="2">
    <source>
        <dbReference type="EMBL" id="MDG3017087.1"/>
    </source>
</evidence>
<comment type="caution">
    <text evidence="2">The sequence shown here is derived from an EMBL/GenBank/DDBJ whole genome shotgun (WGS) entry which is preliminary data.</text>
</comment>
<dbReference type="EMBL" id="JANRHA010000023">
    <property type="protein sequence ID" value="MDG3017087.1"/>
    <property type="molecule type" value="Genomic_DNA"/>
</dbReference>
<dbReference type="AlphaFoldDB" id="A0A9X4M589"/>
<feature type="compositionally biased region" description="Polar residues" evidence="1">
    <location>
        <begin position="103"/>
        <end position="118"/>
    </location>
</feature>
<protein>
    <submittedName>
        <fullName evidence="2">Uncharacterized protein</fullName>
    </submittedName>
</protein>
<name>A0A9X4M589_9ACTN</name>
<proteinExistence type="predicted"/>
<dbReference type="RefSeq" id="WP_332520801.1">
    <property type="nucleotide sequence ID" value="NZ_JANRHA010000023.1"/>
</dbReference>
<evidence type="ECO:0000313" key="3">
    <source>
        <dbReference type="Proteomes" id="UP001152755"/>
    </source>
</evidence>
<keyword evidence="3" id="KW-1185">Reference proteome</keyword>
<gene>
    <name evidence="2" type="ORF">NVS88_21260</name>
</gene>
<organism evidence="2 3">
    <name type="scientific">Speluncibacter jeojiensis</name>
    <dbReference type="NCBI Taxonomy" id="2710754"/>
    <lineage>
        <taxon>Bacteria</taxon>
        <taxon>Bacillati</taxon>
        <taxon>Actinomycetota</taxon>
        <taxon>Actinomycetes</taxon>
        <taxon>Mycobacteriales</taxon>
        <taxon>Speluncibacteraceae</taxon>
        <taxon>Speluncibacter</taxon>
    </lineage>
</organism>
<accession>A0A9X4M589</accession>